<proteinExistence type="predicted"/>
<evidence type="ECO:0000313" key="2">
    <source>
        <dbReference type="EMBL" id="AQQ54062.1"/>
    </source>
</evidence>
<accession>A0A1Q2L2F5</accession>
<dbReference type="AlphaFoldDB" id="A0A1Q2L2F5"/>
<dbReference type="Proteomes" id="UP000188184">
    <property type="component" value="Chromosome"/>
</dbReference>
<keyword evidence="1" id="KW-0472">Membrane</keyword>
<evidence type="ECO:0008006" key="4">
    <source>
        <dbReference type="Google" id="ProtNLM"/>
    </source>
</evidence>
<evidence type="ECO:0000313" key="3">
    <source>
        <dbReference type="Proteomes" id="UP000188184"/>
    </source>
</evidence>
<keyword evidence="1" id="KW-0812">Transmembrane</keyword>
<reference evidence="2 3" key="1">
    <citation type="submission" date="2017-02" db="EMBL/GenBank/DDBJ databases">
        <title>The complete genomic sequence of a novel cold adapted crude oil-degrading bacterium Planococcus qaidamina Y42.</title>
        <authorList>
            <person name="Yang R."/>
        </authorList>
    </citation>
    <scope>NUCLEOTIDE SEQUENCE [LARGE SCALE GENOMIC DNA]</scope>
    <source>
        <strain evidence="2 3">Y42</strain>
    </source>
</reference>
<name>A0A1Q2L2F5_9BACL</name>
<feature type="transmembrane region" description="Helical" evidence="1">
    <location>
        <begin position="66"/>
        <end position="86"/>
    </location>
</feature>
<dbReference type="Gene3D" id="3.30.70.2720">
    <property type="match status" value="1"/>
</dbReference>
<dbReference type="KEGG" id="pmar:B0X71_13770"/>
<feature type="transmembrane region" description="Helical" evidence="1">
    <location>
        <begin position="6"/>
        <end position="23"/>
    </location>
</feature>
<protein>
    <recommendedName>
        <fullName evidence="4">Stage II sporulation protein SA</fullName>
    </recommendedName>
</protein>
<feature type="transmembrane region" description="Helical" evidence="1">
    <location>
        <begin position="35"/>
        <end position="54"/>
    </location>
</feature>
<organism evidence="2 3">
    <name type="scientific">Planococcus lenghuensis</name>
    <dbReference type="NCBI Taxonomy" id="2213202"/>
    <lineage>
        <taxon>Bacteria</taxon>
        <taxon>Bacillati</taxon>
        <taxon>Bacillota</taxon>
        <taxon>Bacilli</taxon>
        <taxon>Bacillales</taxon>
        <taxon>Caryophanaceae</taxon>
        <taxon>Planococcus</taxon>
    </lineage>
</organism>
<keyword evidence="1" id="KW-1133">Transmembrane helix</keyword>
<dbReference type="InterPro" id="IPR025940">
    <property type="entry name" value="SpoIISA_toxin"/>
</dbReference>
<dbReference type="GO" id="GO:0016020">
    <property type="term" value="C:membrane"/>
    <property type="evidence" value="ECO:0007669"/>
    <property type="project" value="InterPro"/>
</dbReference>
<sequence length="257" mass="29248">METFFIAGAWLCFLLIAAYVILAGRRDFRPETVSLIRKSWYGILLLGFLIYLTAEPNSLFEDWKNYVIVLVVFAFVDSFIFLGLYIKKAGSYELDAVTDAITEFSESKEEDYKSVKNVHALINSDAVIGYYTDEQNYLAGLQGMLQQYADLEDMDISFHPYEPAGFKLQFDAQEWPLAEANLKKMKTVYRSDSKVALFPIEFNRTPYILEVVSSERRVNETDVLCMDILINVFLLTTVFDEGGDMDGPGSRGAETEV</sequence>
<dbReference type="RefSeq" id="WP_077589956.1">
    <property type="nucleotide sequence ID" value="NZ_CP019640.1"/>
</dbReference>
<gene>
    <name evidence="2" type="ORF">B0X71_13770</name>
</gene>
<evidence type="ECO:0000256" key="1">
    <source>
        <dbReference type="SAM" id="Phobius"/>
    </source>
</evidence>
<dbReference type="EMBL" id="CP019640">
    <property type="protein sequence ID" value="AQQ54062.1"/>
    <property type="molecule type" value="Genomic_DNA"/>
</dbReference>
<dbReference type="Pfam" id="PF14171">
    <property type="entry name" value="SpoIISA_toxin"/>
    <property type="match status" value="1"/>
</dbReference>
<keyword evidence="3" id="KW-1185">Reference proteome</keyword>
<dbReference type="OrthoDB" id="2447993at2"/>